<sequence>MSHSAKIHVDLSGAPQTMLATFYAKALDAGLPEPILGDQLARDIAQRIDYDWSKTTITAGRSPAVTTRSAHFDEWCRAFLSRHAEAVVLHLGCGLDGRYFRLNPGPGIEWYDIDYPDVARLRSQLYPTRDHYHVVSASVTDPAWLANIADSRPVLAIGEGLTMYLKEDDGIALFRRIVDHFPYGELQFDAFNKFGIKTQWSNAVVRRSGATLYWGIDRPEDLIRAIPKLQLLEWESPFDSETFQRTKAAYRLLARAMSLSPTLRYMAQYHRYAF</sequence>
<dbReference type="PANTHER" id="PTHR43619:SF2">
    <property type="entry name" value="S-ADENOSYL-L-METHIONINE-DEPENDENT METHYLTRANSFERASES SUPERFAMILY PROTEIN"/>
    <property type="match status" value="1"/>
</dbReference>
<dbReference type="SUPFAM" id="SSF53335">
    <property type="entry name" value="S-adenosyl-L-methionine-dependent methyltransferases"/>
    <property type="match status" value="1"/>
</dbReference>
<dbReference type="EMBL" id="CSWP01000008">
    <property type="protein sequence ID" value="CPV65261.1"/>
    <property type="molecule type" value="Genomic_DNA"/>
</dbReference>
<reference evidence="3 4" key="1">
    <citation type="submission" date="2015-03" db="EMBL/GenBank/DDBJ databases">
        <authorList>
            <person name="Murphy D."/>
        </authorList>
    </citation>
    <scope>NUCLEOTIDE SEQUENCE [LARGE SCALE GENOMIC DNA]</scope>
    <source>
        <strain evidence="3 4">PAP088</strain>
    </source>
</reference>
<dbReference type="PIRSF" id="PIRSF028177">
    <property type="entry name" value="Polyketide_synth_Omtfrase_TcmP"/>
    <property type="match status" value="1"/>
</dbReference>
<dbReference type="GO" id="GO:0032259">
    <property type="term" value="P:methylation"/>
    <property type="evidence" value="ECO:0007669"/>
    <property type="project" value="UniProtKB-KW"/>
</dbReference>
<keyword evidence="1 3" id="KW-0489">Methyltransferase</keyword>
<dbReference type="GO" id="GO:0008168">
    <property type="term" value="F:methyltransferase activity"/>
    <property type="evidence" value="ECO:0007669"/>
    <property type="project" value="UniProtKB-KW"/>
</dbReference>
<dbReference type="PANTHER" id="PTHR43619">
    <property type="entry name" value="S-ADENOSYL-L-METHIONINE-DEPENDENT METHYLTRANSFERASE YKTD-RELATED"/>
    <property type="match status" value="1"/>
</dbReference>
<accession>A0A0U0ZQG7</accession>
<gene>
    <name evidence="3" type="ORF">ERS075579_03800</name>
</gene>
<name>A0A0U0ZQG7_9MYCO</name>
<dbReference type="Gene3D" id="3.40.50.150">
    <property type="entry name" value="Vaccinia Virus protein VP39"/>
    <property type="match status" value="1"/>
</dbReference>
<evidence type="ECO:0000256" key="2">
    <source>
        <dbReference type="ARBA" id="ARBA00022679"/>
    </source>
</evidence>
<dbReference type="Proteomes" id="UP000045782">
    <property type="component" value="Unassembled WGS sequence"/>
</dbReference>
<protein>
    <submittedName>
        <fullName evidence="3">Probable O-methyltransferase</fullName>
    </submittedName>
</protein>
<evidence type="ECO:0000256" key="1">
    <source>
        <dbReference type="ARBA" id="ARBA00022603"/>
    </source>
</evidence>
<evidence type="ECO:0000313" key="4">
    <source>
        <dbReference type="Proteomes" id="UP000045782"/>
    </source>
</evidence>
<organism evidence="3 4">
    <name type="scientific">Mycobacteroides abscessus</name>
    <dbReference type="NCBI Taxonomy" id="36809"/>
    <lineage>
        <taxon>Bacteria</taxon>
        <taxon>Bacillati</taxon>
        <taxon>Actinomycetota</taxon>
        <taxon>Actinomycetes</taxon>
        <taxon>Mycobacteriales</taxon>
        <taxon>Mycobacteriaceae</taxon>
        <taxon>Mycobacteroides</taxon>
    </lineage>
</organism>
<dbReference type="InterPro" id="IPR007213">
    <property type="entry name" value="Ppm1/Ppm2/Tcmp"/>
</dbReference>
<keyword evidence="2 3" id="KW-0808">Transferase</keyword>
<proteinExistence type="predicted"/>
<evidence type="ECO:0000313" key="3">
    <source>
        <dbReference type="EMBL" id="CPV65261.1"/>
    </source>
</evidence>
<dbReference type="AlphaFoldDB" id="A0A0U0ZQG7"/>
<dbReference type="RefSeq" id="WP_016891659.1">
    <property type="nucleotide sequence ID" value="NZ_CSWP01000008.1"/>
</dbReference>
<dbReference type="InterPro" id="IPR016874">
    <property type="entry name" value="TcmP-like"/>
</dbReference>
<dbReference type="Pfam" id="PF04072">
    <property type="entry name" value="LCM"/>
    <property type="match status" value="1"/>
</dbReference>
<dbReference type="InterPro" id="IPR029063">
    <property type="entry name" value="SAM-dependent_MTases_sf"/>
</dbReference>